<reference evidence="2 3" key="1">
    <citation type="journal article" date="2020" name="FEMS Microbiol. Ecol.">
        <title>Temporal dynamics of bacterial communities during seed development and maturation.</title>
        <authorList>
            <person name="Chesneau G."/>
            <person name="Torres-Cortes G."/>
            <person name="Briand M."/>
            <person name="Darrasse A."/>
            <person name="Preveaux A."/>
            <person name="Marais C."/>
            <person name="Jacques M.A."/>
            <person name="Shade A."/>
            <person name="Barret M."/>
        </authorList>
    </citation>
    <scope>NUCLEOTIDE SEQUENCE [LARGE SCALE GENOMIC DNA]</scope>
    <source>
        <strain evidence="2 3">CFBP13599</strain>
    </source>
</reference>
<evidence type="ECO:0000256" key="1">
    <source>
        <dbReference type="SAM" id="Coils"/>
    </source>
</evidence>
<dbReference type="EMBL" id="JACYWZ010000004">
    <property type="protein sequence ID" value="MBD8770129.1"/>
    <property type="molecule type" value="Genomic_DNA"/>
</dbReference>
<comment type="caution">
    <text evidence="2">The sequence shown here is derived from an EMBL/GenBank/DDBJ whole genome shotgun (WGS) entry which is preliminary data.</text>
</comment>
<dbReference type="RefSeq" id="WP_192067663.1">
    <property type="nucleotide sequence ID" value="NZ_JACYWY010000003.1"/>
</dbReference>
<keyword evidence="1" id="KW-0175">Coiled coil</keyword>
<evidence type="ECO:0000313" key="3">
    <source>
        <dbReference type="Proteomes" id="UP000620025"/>
    </source>
</evidence>
<protein>
    <recommendedName>
        <fullName evidence="4">2-dehydro-3-deoxygalactonokinase</fullName>
    </recommendedName>
</protein>
<proteinExistence type="predicted"/>
<gene>
    <name evidence="2" type="ORF">IFT38_11335</name>
</gene>
<feature type="coiled-coil region" evidence="1">
    <location>
        <begin position="122"/>
        <end position="149"/>
    </location>
</feature>
<organism evidence="2 3">
    <name type="scientific">Pseudomonas coleopterorum</name>
    <dbReference type="NCBI Taxonomy" id="1605838"/>
    <lineage>
        <taxon>Bacteria</taxon>
        <taxon>Pseudomonadati</taxon>
        <taxon>Pseudomonadota</taxon>
        <taxon>Gammaproteobacteria</taxon>
        <taxon>Pseudomonadales</taxon>
        <taxon>Pseudomonadaceae</taxon>
        <taxon>Pseudomonas</taxon>
    </lineage>
</organism>
<name>A0ABR9C0C4_9PSED</name>
<evidence type="ECO:0000313" key="2">
    <source>
        <dbReference type="EMBL" id="MBD8770129.1"/>
    </source>
</evidence>
<keyword evidence="3" id="KW-1185">Reference proteome</keyword>
<sequence length="177" mass="19692">MKIACIDWGQTISNKKFKKYVIGWHADGPKLPIEFCRIEDSGEVVPVISMNAAPQEVGWSLLEIENLNEACEVFSECHAICSDRFNGVGSMIVGLGDNGLIGEWCIRKELDAVIWIALPPRCDQVEGKIATLEQTLKHLNNTNEDAVSLTRKIIECSPRGLATSYRSAIIKNFGWEL</sequence>
<evidence type="ECO:0008006" key="4">
    <source>
        <dbReference type="Google" id="ProtNLM"/>
    </source>
</evidence>
<accession>A0ABR9C0C4</accession>
<dbReference type="Proteomes" id="UP000620025">
    <property type="component" value="Unassembled WGS sequence"/>
</dbReference>